<reference evidence="11" key="1">
    <citation type="submission" date="2015-07" db="EMBL/GenBank/DDBJ databases">
        <title>Transcriptome Assembly of Anthurium amnicola.</title>
        <authorList>
            <person name="Suzuki J."/>
        </authorList>
    </citation>
    <scope>NUCLEOTIDE SEQUENCE</scope>
</reference>
<keyword evidence="5" id="KW-0677">Repeat</keyword>
<name>A0A1D1XV82_9ARAE</name>
<accession>A0A1D1XV82</accession>
<evidence type="ECO:0000256" key="8">
    <source>
        <dbReference type="ARBA" id="ARBA00023180"/>
    </source>
</evidence>
<keyword evidence="11" id="KW-0675">Receptor</keyword>
<evidence type="ECO:0000313" key="11">
    <source>
        <dbReference type="EMBL" id="JAT46297.1"/>
    </source>
</evidence>
<evidence type="ECO:0000256" key="7">
    <source>
        <dbReference type="ARBA" id="ARBA00023136"/>
    </source>
</evidence>
<dbReference type="InterPro" id="IPR032675">
    <property type="entry name" value="LRR_dom_sf"/>
</dbReference>
<keyword evidence="4" id="KW-0732">Signal</keyword>
<evidence type="ECO:0000256" key="2">
    <source>
        <dbReference type="ARBA" id="ARBA00022614"/>
    </source>
</evidence>
<evidence type="ECO:0000259" key="10">
    <source>
        <dbReference type="Pfam" id="PF23598"/>
    </source>
</evidence>
<dbReference type="SUPFAM" id="SSF52058">
    <property type="entry name" value="L domain-like"/>
    <property type="match status" value="1"/>
</dbReference>
<sequence>PQLGSTPAMANQQVIPTKLLLSVGLVCFHLLGDLINPCGGLHSPAAGVHLSRETEREALLQFKGGLRDPTSRLSSWVPGIDCCRWSGVGCDNRTGHVVELDLRNPHPPNDLDMYKRWRLGGEIGPSLLELKHLSYLDLSMNHFGGRPIPQFVGSLVQLRYLNLSHADLGGTIPHHLGNLSKLQTLDLGGNEFVGHIPSAIGTMSSLKVLRMS</sequence>
<evidence type="ECO:0000256" key="1">
    <source>
        <dbReference type="ARBA" id="ARBA00004479"/>
    </source>
</evidence>
<evidence type="ECO:0000256" key="6">
    <source>
        <dbReference type="ARBA" id="ARBA00022989"/>
    </source>
</evidence>
<organism evidence="11">
    <name type="scientific">Anthurium amnicola</name>
    <dbReference type="NCBI Taxonomy" id="1678845"/>
    <lineage>
        <taxon>Eukaryota</taxon>
        <taxon>Viridiplantae</taxon>
        <taxon>Streptophyta</taxon>
        <taxon>Embryophyta</taxon>
        <taxon>Tracheophyta</taxon>
        <taxon>Spermatophyta</taxon>
        <taxon>Magnoliopsida</taxon>
        <taxon>Liliopsida</taxon>
        <taxon>Araceae</taxon>
        <taxon>Pothoideae</taxon>
        <taxon>Potheae</taxon>
        <taxon>Anthurium</taxon>
    </lineage>
</organism>
<evidence type="ECO:0000256" key="3">
    <source>
        <dbReference type="ARBA" id="ARBA00022692"/>
    </source>
</evidence>
<dbReference type="GO" id="GO:0016020">
    <property type="term" value="C:membrane"/>
    <property type="evidence" value="ECO:0007669"/>
    <property type="project" value="UniProtKB-SubCell"/>
</dbReference>
<comment type="subcellular location">
    <subcellularLocation>
        <location evidence="1">Membrane</location>
        <topology evidence="1">Single-pass type I membrane protein</topology>
    </subcellularLocation>
</comment>
<evidence type="ECO:0000256" key="5">
    <source>
        <dbReference type="ARBA" id="ARBA00022737"/>
    </source>
</evidence>
<keyword evidence="7" id="KW-0472">Membrane</keyword>
<feature type="domain" description="Leucine-rich repeat-containing N-terminal plant-type" evidence="9">
    <location>
        <begin position="54"/>
        <end position="91"/>
    </location>
</feature>
<dbReference type="InterPro" id="IPR055414">
    <property type="entry name" value="LRR_R13L4/SHOC2-like"/>
</dbReference>
<evidence type="ECO:0000256" key="4">
    <source>
        <dbReference type="ARBA" id="ARBA00022729"/>
    </source>
</evidence>
<dbReference type="FunFam" id="3.80.10.10:FF:000400">
    <property type="entry name" value="Nuclear pore complex protein NUP107"/>
    <property type="match status" value="1"/>
</dbReference>
<feature type="non-terminal residue" evidence="11">
    <location>
        <position position="1"/>
    </location>
</feature>
<feature type="domain" description="Disease resistance R13L4/SHOC-2-like LRR" evidence="10">
    <location>
        <begin position="124"/>
        <end position="211"/>
    </location>
</feature>
<dbReference type="PANTHER" id="PTHR48063">
    <property type="entry name" value="LRR RECEPTOR-LIKE KINASE"/>
    <property type="match status" value="1"/>
</dbReference>
<dbReference type="Gene3D" id="3.80.10.10">
    <property type="entry name" value="Ribonuclease Inhibitor"/>
    <property type="match status" value="1"/>
</dbReference>
<dbReference type="PANTHER" id="PTHR48063:SF112">
    <property type="entry name" value="RECEPTOR LIKE PROTEIN 30-LIKE"/>
    <property type="match status" value="1"/>
</dbReference>
<protein>
    <submittedName>
        <fullName evidence="11">Receptor-like protein 12</fullName>
    </submittedName>
</protein>
<dbReference type="InterPro" id="IPR013210">
    <property type="entry name" value="LRR_N_plant-typ"/>
</dbReference>
<proteinExistence type="predicted"/>
<keyword evidence="6" id="KW-1133">Transmembrane helix</keyword>
<dbReference type="Pfam" id="PF08263">
    <property type="entry name" value="LRRNT_2"/>
    <property type="match status" value="1"/>
</dbReference>
<feature type="non-terminal residue" evidence="11">
    <location>
        <position position="212"/>
    </location>
</feature>
<dbReference type="AlphaFoldDB" id="A0A1D1XV82"/>
<keyword evidence="2" id="KW-0433">Leucine-rich repeat</keyword>
<keyword evidence="8" id="KW-0325">Glycoprotein</keyword>
<dbReference type="Pfam" id="PF23598">
    <property type="entry name" value="LRR_14"/>
    <property type="match status" value="1"/>
</dbReference>
<dbReference type="EMBL" id="GDJX01021639">
    <property type="protein sequence ID" value="JAT46297.1"/>
    <property type="molecule type" value="Transcribed_RNA"/>
</dbReference>
<keyword evidence="3" id="KW-0812">Transmembrane</keyword>
<evidence type="ECO:0000259" key="9">
    <source>
        <dbReference type="Pfam" id="PF08263"/>
    </source>
</evidence>
<dbReference type="InterPro" id="IPR046956">
    <property type="entry name" value="RLP23-like"/>
</dbReference>
<gene>
    <name evidence="11" type="primary">RLP12_7</name>
    <name evidence="11" type="ORF">g.128396</name>
</gene>